<dbReference type="Gene3D" id="3.40.960.10">
    <property type="entry name" value="VSR Endonuclease"/>
    <property type="match status" value="1"/>
</dbReference>
<evidence type="ECO:0000313" key="3">
    <source>
        <dbReference type="Proteomes" id="UP000308978"/>
    </source>
</evidence>
<protein>
    <recommendedName>
        <fullName evidence="4">DUF559 domain-containing protein</fullName>
    </recommendedName>
</protein>
<evidence type="ECO:0000256" key="1">
    <source>
        <dbReference type="SAM" id="MobiDB-lite"/>
    </source>
</evidence>
<organism evidence="2 3">
    <name type="scientific">Adlercreutzia caecimuris</name>
    <dbReference type="NCBI Taxonomy" id="671266"/>
    <lineage>
        <taxon>Bacteria</taxon>
        <taxon>Bacillati</taxon>
        <taxon>Actinomycetota</taxon>
        <taxon>Coriobacteriia</taxon>
        <taxon>Eggerthellales</taxon>
        <taxon>Eggerthellaceae</taxon>
        <taxon>Adlercreutzia</taxon>
    </lineage>
</organism>
<dbReference type="Proteomes" id="UP000308978">
    <property type="component" value="Unassembled WGS sequence"/>
</dbReference>
<evidence type="ECO:0008006" key="4">
    <source>
        <dbReference type="Google" id="ProtNLM"/>
    </source>
</evidence>
<sequence length="467" mass="50654">MLFKPENASGPETPPSRRGGVLLPAACRNQAKGFRTHPNPELLTYHSGTFMKAAGGRGGRRRTPYNTPMRIFLYGISALSWWLSAPATPGEGNRVGQNALRNCKPDAAAIQYLAHCCPQIPRPYHVTVSARMKRCPDGVAPHRSQFKLVGRPFCRVASGIYAPCPELCFVQVANNLDLHELVKVGNALCGTFFIDPKARNGLGKRRPLTSVRRIGAFIGRNPGILGAKPARRALGLMVDGAASPPEVFLAMALGLPYRFGGYQLPGIAANRRIKPSSKARAIAHRNTLVPDILCESSRLDIEYDSNTEHASAAQLTRDAQKRLALEADGYKVITVTARQIGSQGEMRKIAEQSRRRMGTRLRPQSAAFRQQQSALFRTGWSLSRYHRREWLEGAPEPVAPAPPCPIPADALAAPGHALRCPAAPKCWPLSDAGTFSGLESTTLEPNSPEIEGSASPGITPRGNTPEM</sequence>
<name>A0A4S4G383_9ACTN</name>
<comment type="caution">
    <text evidence="2">The sequence shown here is derived from an EMBL/GenBank/DDBJ whole genome shotgun (WGS) entry which is preliminary data.</text>
</comment>
<proteinExistence type="predicted"/>
<dbReference type="AlphaFoldDB" id="A0A4S4G383"/>
<reference evidence="2 3" key="1">
    <citation type="submission" date="2019-04" db="EMBL/GenBank/DDBJ databases">
        <title>Microbes associate with the intestines of laboratory mice.</title>
        <authorList>
            <person name="Navarre W."/>
            <person name="Wong E."/>
            <person name="Huang K.C."/>
            <person name="Tropini C."/>
            <person name="Ng K."/>
            <person name="Yu B."/>
        </authorList>
    </citation>
    <scope>NUCLEOTIDE SEQUENCE [LARGE SCALE GENOMIC DNA]</scope>
    <source>
        <strain evidence="2 3">NM80_B27</strain>
    </source>
</reference>
<dbReference type="EMBL" id="SSTJ01000007">
    <property type="protein sequence ID" value="THG37191.1"/>
    <property type="molecule type" value="Genomic_DNA"/>
</dbReference>
<gene>
    <name evidence="2" type="ORF">E5986_06960</name>
</gene>
<accession>A0A4S4G383</accession>
<evidence type="ECO:0000313" key="2">
    <source>
        <dbReference type="EMBL" id="THG37191.1"/>
    </source>
</evidence>
<feature type="region of interest" description="Disordered" evidence="1">
    <location>
        <begin position="434"/>
        <end position="467"/>
    </location>
</feature>
<feature type="region of interest" description="Disordered" evidence="1">
    <location>
        <begin position="1"/>
        <end position="20"/>
    </location>
</feature>